<sequence length="249" mass="27686">MAWLNDWFKTPAGRELAQQESRLLSRRLAGLYARRVLQVGSYGEGCGPTVYDHTRQWIMDACPGEAITLRGNSQVMPLASGSVDGIVLVHQLEFTDKPHQVFREAARVLAPEGHMLVLCFNPLSLWGVRRWLSLRADAPPWNGTYLSAGRLMDWMRLLGVTPRPRESMAPLPPPLYGQRAGGQDNRRRDTRLPRIMRGLGGVNLIIGQKRVSGQVHPPAVRQRRLAIIPGGLAQAGARAAIRQERHDSG</sequence>
<evidence type="ECO:0000313" key="4">
    <source>
        <dbReference type="Proteomes" id="UP001556709"/>
    </source>
</evidence>
<dbReference type="GO" id="GO:0032259">
    <property type="term" value="P:methylation"/>
    <property type="evidence" value="ECO:0007669"/>
    <property type="project" value="UniProtKB-KW"/>
</dbReference>
<evidence type="ECO:0000259" key="2">
    <source>
        <dbReference type="Pfam" id="PF08241"/>
    </source>
</evidence>
<evidence type="ECO:0000313" key="3">
    <source>
        <dbReference type="EMBL" id="MEX0468427.1"/>
    </source>
</evidence>
<dbReference type="InterPro" id="IPR029063">
    <property type="entry name" value="SAM-dependent_MTases_sf"/>
</dbReference>
<accession>A0ABV3T9W9</accession>
<gene>
    <name evidence="3" type="ORF">V6X73_01575</name>
</gene>
<feature type="domain" description="Methyltransferase type 11" evidence="2">
    <location>
        <begin position="69"/>
        <end position="116"/>
    </location>
</feature>
<organism evidence="3 4">
    <name type="scientific">Spiribacter pallidus</name>
    <dbReference type="NCBI Taxonomy" id="1987936"/>
    <lineage>
        <taxon>Bacteria</taxon>
        <taxon>Pseudomonadati</taxon>
        <taxon>Pseudomonadota</taxon>
        <taxon>Gammaproteobacteria</taxon>
        <taxon>Chromatiales</taxon>
        <taxon>Ectothiorhodospiraceae</taxon>
        <taxon>Spiribacter</taxon>
    </lineage>
</organism>
<name>A0ABV3T9W9_9GAMM</name>
<keyword evidence="3" id="KW-0489">Methyltransferase</keyword>
<dbReference type="InterPro" id="IPR013216">
    <property type="entry name" value="Methyltransf_11"/>
</dbReference>
<dbReference type="Gene3D" id="3.40.50.150">
    <property type="entry name" value="Vaccinia Virus protein VP39"/>
    <property type="match status" value="1"/>
</dbReference>
<dbReference type="Pfam" id="PF08241">
    <property type="entry name" value="Methyltransf_11"/>
    <property type="match status" value="1"/>
</dbReference>
<reference evidence="3 4" key="1">
    <citation type="submission" date="2024-02" db="EMBL/GenBank/DDBJ databases">
        <title>New especies of Spiribacter isolated from saline water.</title>
        <authorList>
            <person name="Leon M.J."/>
            <person name="De La Haba R."/>
            <person name="Sanchez-Porro C."/>
            <person name="Ventosa A."/>
        </authorList>
    </citation>
    <scope>NUCLEOTIDE SEQUENCE [LARGE SCALE GENOMIC DNA]</scope>
    <source>
        <strain evidence="4">ag22IC6-390</strain>
    </source>
</reference>
<dbReference type="GO" id="GO:0008168">
    <property type="term" value="F:methyltransferase activity"/>
    <property type="evidence" value="ECO:0007669"/>
    <property type="project" value="UniProtKB-KW"/>
</dbReference>
<dbReference type="EMBL" id="JBAKFM010000001">
    <property type="protein sequence ID" value="MEX0468427.1"/>
    <property type="molecule type" value="Genomic_DNA"/>
</dbReference>
<feature type="region of interest" description="Disordered" evidence="1">
    <location>
        <begin position="167"/>
        <end position="189"/>
    </location>
</feature>
<dbReference type="Proteomes" id="UP001556709">
    <property type="component" value="Unassembled WGS sequence"/>
</dbReference>
<evidence type="ECO:0000256" key="1">
    <source>
        <dbReference type="SAM" id="MobiDB-lite"/>
    </source>
</evidence>
<proteinExistence type="predicted"/>
<keyword evidence="4" id="KW-1185">Reference proteome</keyword>
<protein>
    <submittedName>
        <fullName evidence="3">Methyltransferase domain-containing protein</fullName>
    </submittedName>
</protein>
<dbReference type="SUPFAM" id="SSF53335">
    <property type="entry name" value="S-adenosyl-L-methionine-dependent methyltransferases"/>
    <property type="match status" value="1"/>
</dbReference>
<comment type="caution">
    <text evidence="3">The sequence shown here is derived from an EMBL/GenBank/DDBJ whole genome shotgun (WGS) entry which is preliminary data.</text>
</comment>
<dbReference type="RefSeq" id="WP_367958070.1">
    <property type="nucleotide sequence ID" value="NZ_JBAKFK010000001.1"/>
</dbReference>
<keyword evidence="3" id="KW-0808">Transferase</keyword>